<dbReference type="EMBL" id="AP024546">
    <property type="protein sequence ID" value="BCT96697.1"/>
    <property type="molecule type" value="Genomic_DNA"/>
</dbReference>
<gene>
    <name evidence="8" type="ORF">LYSHEL_25680</name>
</gene>
<dbReference type="InterPro" id="IPR038081">
    <property type="entry name" value="CalX-like_sf"/>
</dbReference>
<keyword evidence="3" id="KW-0106">Calcium</keyword>
<evidence type="ECO:0000256" key="3">
    <source>
        <dbReference type="ARBA" id="ARBA00022837"/>
    </source>
</evidence>
<evidence type="ECO:0000256" key="4">
    <source>
        <dbReference type="ARBA" id="ARBA00023065"/>
    </source>
</evidence>
<keyword evidence="1 6" id="KW-0732">Signal</keyword>
<feature type="chain" id="PRO_5047360894" description="Calx-beta domain-containing protein" evidence="6">
    <location>
        <begin position="25"/>
        <end position="535"/>
    </location>
</feature>
<evidence type="ECO:0000256" key="5">
    <source>
        <dbReference type="SAM" id="MobiDB-lite"/>
    </source>
</evidence>
<dbReference type="InterPro" id="IPR051171">
    <property type="entry name" value="CaCA"/>
</dbReference>
<keyword evidence="4" id="KW-0813">Transport</keyword>
<evidence type="ECO:0000313" key="8">
    <source>
        <dbReference type="EMBL" id="BCT96697.1"/>
    </source>
</evidence>
<evidence type="ECO:0000313" key="9">
    <source>
        <dbReference type="Proteomes" id="UP000680514"/>
    </source>
</evidence>
<evidence type="ECO:0000256" key="2">
    <source>
        <dbReference type="ARBA" id="ARBA00022737"/>
    </source>
</evidence>
<feature type="region of interest" description="Disordered" evidence="5">
    <location>
        <begin position="461"/>
        <end position="504"/>
    </location>
</feature>
<proteinExistence type="predicted"/>
<organism evidence="8 9">
    <name type="scientific">Lysobacter helvus</name>
    <dbReference type="NCBI Taxonomy" id="2675059"/>
    <lineage>
        <taxon>Bacteria</taxon>
        <taxon>Pseudomonadati</taxon>
        <taxon>Pseudomonadota</taxon>
        <taxon>Gammaproteobacteria</taxon>
        <taxon>Lysobacterales</taxon>
        <taxon>Lysobacteraceae</taxon>
        <taxon>Lysobacter</taxon>
    </lineage>
</organism>
<dbReference type="SUPFAM" id="SSF141072">
    <property type="entry name" value="CalX-like"/>
    <property type="match status" value="1"/>
</dbReference>
<evidence type="ECO:0000256" key="1">
    <source>
        <dbReference type="ARBA" id="ARBA00022729"/>
    </source>
</evidence>
<dbReference type="Proteomes" id="UP000680514">
    <property type="component" value="Chromosome"/>
</dbReference>
<protein>
    <recommendedName>
        <fullName evidence="7">Calx-beta domain-containing protein</fullName>
    </recommendedName>
</protein>
<dbReference type="SMART" id="SM00237">
    <property type="entry name" value="Calx_beta"/>
    <property type="match status" value="1"/>
</dbReference>
<evidence type="ECO:0000259" key="7">
    <source>
        <dbReference type="SMART" id="SM00237"/>
    </source>
</evidence>
<dbReference type="Gene3D" id="2.60.40.2030">
    <property type="match status" value="1"/>
</dbReference>
<name>A0ABM7QG59_9GAMM</name>
<dbReference type="PANTHER" id="PTHR11878:SF65">
    <property type="entry name" value="NA_CA-EXCHANGE PROTEIN, ISOFORM G"/>
    <property type="match status" value="1"/>
</dbReference>
<feature type="domain" description="Calx-beta" evidence="7">
    <location>
        <begin position="339"/>
        <end position="441"/>
    </location>
</feature>
<dbReference type="InterPro" id="IPR003644">
    <property type="entry name" value="Calx_beta"/>
</dbReference>
<evidence type="ECO:0000256" key="6">
    <source>
        <dbReference type="SAM" id="SignalP"/>
    </source>
</evidence>
<keyword evidence="2" id="KW-0677">Repeat</keyword>
<sequence>MIGPRMRWTLSLFAALAGAPAAHAQQCPATVPSQGAPIAAPLPVFPADNWWNTDISAAPVDGNSASFIAFLNNGGTRKLHPDFGGEESPGSTTIYGFPYAVVDGSQPLQPVTFDYWDESDGVNPQTGAGVPFYPIPAQAISQAHWVEGGSPASVDERNDNDRHLLVIDCTHRTLYELYNVWYSTAQQRWYGGSGAFFDMTRNDRRPDTWTSADAAGLAIFPGLVRYDEAASGAEINHAFRVTVRTSNGHVYPASHTAGSTAGALPMGARLRLKTSVNGVDPALRTTDPMARGIFRAMQKYGLIVADNGSDMYISGTFDVRWNNGTLNPAFSTLSASDFEVVQRGWKRAPGLPSLSIDDVSVSEGQSGTRTASFAVRLSAASTSTVTVSLATSNGTAQAGSDYVSASGSLSFAPGQTARSFDVVINGDLAREPDETFLVTLSNPVNATLLDAQATGRILTDDARRTGGAQRPVASSTTVAGASAVPTTTTPVASPRPAASSPPACSRWHQTGLEGLFLCVDSLGDRLSREIDRWFR</sequence>
<feature type="compositionally biased region" description="Low complexity" evidence="5">
    <location>
        <begin position="471"/>
        <end position="503"/>
    </location>
</feature>
<reference evidence="8 9" key="1">
    <citation type="submission" date="2021-03" db="EMBL/GenBank/DDBJ databases">
        <title>Complete Genome Sequences of Two Lysobacter Strains Isolated from Sea Water (Lysobacter caseinilyticus) and Soil (Lysobacter helvus) in South Korea.</title>
        <authorList>
            <person name="Watanabe Y."/>
            <person name="Arakawa K."/>
        </authorList>
    </citation>
    <scope>NUCLEOTIDE SEQUENCE [LARGE SCALE GENOMIC DNA]</scope>
    <source>
        <strain evidence="8 9">D10</strain>
    </source>
</reference>
<accession>A0ABM7QG59</accession>
<dbReference type="Pfam" id="PF03160">
    <property type="entry name" value="Calx-beta"/>
    <property type="match status" value="1"/>
</dbReference>
<keyword evidence="9" id="KW-1185">Reference proteome</keyword>
<dbReference type="PANTHER" id="PTHR11878">
    <property type="entry name" value="SODIUM/CALCIUM EXCHANGER"/>
    <property type="match status" value="1"/>
</dbReference>
<keyword evidence="4" id="KW-0406">Ion transport</keyword>
<feature type="signal peptide" evidence="6">
    <location>
        <begin position="1"/>
        <end position="24"/>
    </location>
</feature>